<sequence>MTLSVGSSKIVIFYAKELILMKKNQQKSRKRFSSAYSSLYSSVLSATLPDDEYKALIANLIRDDDLHGLPRNLDKLILTRRFRKHFAGLHTGVIEAAKNGLSIGGLSEERAWRLIRFTLQKNQELINEFTSFREGIDRDILNGSYDAALGSLENLKEKLGESIWYVRTKILLLSELKRPSDLANYSDHLQLGIETTLIGSILHYARVLTDTDSPISVLERIIFSTSAELKDTPYDEFASLLELLFTPQPLMTSRSYWPAILRLHALTAIDQYTILEKILRLALANNEFKQLLETDQMRIREFKQLVNETKIHALQKLYNALDQIQLHQRSEIGDRLIKNYELGMYGDVISIFNENHAEMQDPLNYANILAKSLVSNTDTEVSFKAPIIDRVTKHLKNIYALSKNTKNSLEALKSLAVRFNNAGWAPQLQLAVYKALPWKYEESGRNIAARLALLSSVEPTPYSLLIATSQSYFDESEVPGYCEPVPTYRILKRRALHAIDESPRAKFTEDLLDQYLDAEKRIKDGLETRVLYFLKSGRKEELLCAAARYLVDIESAYLVLPMERLIEIIETDGHASLEAVIVAFYYYRFVSQNKDYVLNESFEDLLLQHDISLPSELIRRDGADDKLSQVFYREICIPEVLDFLSCFNNIHELFAERVKILDELSERELIDSGTRSREVEDIVGRVIIETATTNLNGAKISVDESAIRKKIRVEIANLVTLFDQHINSAEERFTITLDQPVFGKAHGYLSGARNAIILRLCNLVMEAFMFDEKFGLDKALSGEIRHGFFSNLMHAKLEEKKLLAETDAKGFYLPNDHWREINHLVSKSGMEEIEQILNKFGEDLNSLIAEAENWMKIKTAATGGSALIEYELSKDDFDKIYAYVESEKDPDAICMFIFRILWEHIDNSLDGIRERLNGQFRTDLDGLFQVLETNLLHLTRHMSLVELRGAVSQVRNEVRDDISTAAEWFRRATSNEILAGTMDRAIAIAITSFERVKGGVFAIDTNLSASLNQVPIDNTAVKPLILALVNLLDNCYRHSGLWSRTKVTINGKVVDNLVILEIQNDLIAEKSLTLTSEFISAIRSKISNADSLNLIRTEGGSGLVKAFNSIASLGGGTRLDVAMIEGKFTATIYYEPKNTTG</sequence>
<evidence type="ECO:0000313" key="2">
    <source>
        <dbReference type="Proteomes" id="UP000292307"/>
    </source>
</evidence>
<reference evidence="1 2" key="1">
    <citation type="submission" date="2019-02" db="EMBL/GenBank/DDBJ databases">
        <title>Draft Genome Sequences of Six Type Strains of the Genus Massilia.</title>
        <authorList>
            <person name="Miess H."/>
            <person name="Frediansyhah A."/>
            <person name="Gross H."/>
        </authorList>
    </citation>
    <scope>NUCLEOTIDE SEQUENCE [LARGE SCALE GENOMIC DNA]</scope>
    <source>
        <strain evidence="1 2">DSM 17472</strain>
    </source>
</reference>
<accession>A0ABX5RRE8</accession>
<dbReference type="Proteomes" id="UP000292307">
    <property type="component" value="Chromosome"/>
</dbReference>
<gene>
    <name evidence="1" type="ORF">EYF70_10315</name>
</gene>
<name>A0ABX5RRE8_9BURK</name>
<protein>
    <recommendedName>
        <fullName evidence="3">ATP-binding protein</fullName>
    </recommendedName>
</protein>
<dbReference type="RefSeq" id="WP_131145314.1">
    <property type="nucleotide sequence ID" value="NZ_BMWV01000007.1"/>
</dbReference>
<evidence type="ECO:0008006" key="3">
    <source>
        <dbReference type="Google" id="ProtNLM"/>
    </source>
</evidence>
<keyword evidence="2" id="KW-1185">Reference proteome</keyword>
<evidence type="ECO:0000313" key="1">
    <source>
        <dbReference type="EMBL" id="QBI01192.1"/>
    </source>
</evidence>
<proteinExistence type="predicted"/>
<organism evidence="1 2">
    <name type="scientific">Pseudoduganella albidiflava</name>
    <dbReference type="NCBI Taxonomy" id="321983"/>
    <lineage>
        <taxon>Bacteria</taxon>
        <taxon>Pseudomonadati</taxon>
        <taxon>Pseudomonadota</taxon>
        <taxon>Betaproteobacteria</taxon>
        <taxon>Burkholderiales</taxon>
        <taxon>Oxalobacteraceae</taxon>
        <taxon>Telluria group</taxon>
        <taxon>Pseudoduganella</taxon>
    </lineage>
</organism>
<dbReference type="EMBL" id="CP036401">
    <property type="protein sequence ID" value="QBI01192.1"/>
    <property type="molecule type" value="Genomic_DNA"/>
</dbReference>